<dbReference type="Proteomes" id="UP000078292">
    <property type="component" value="Unassembled WGS sequence"/>
</dbReference>
<keyword evidence="2" id="KW-1133">Transmembrane helix</keyword>
<feature type="transmembrane region" description="Helical" evidence="2">
    <location>
        <begin position="164"/>
        <end position="184"/>
    </location>
</feature>
<reference evidence="3 4" key="1">
    <citation type="submission" date="2016-04" db="EMBL/GenBank/DDBJ databases">
        <title>First whole genome shotgun sequence of the bacterium Enteractinococcus sp. strain UASWS1574.</title>
        <authorList>
            <person name="Crovadore J."/>
            <person name="Chablais R."/>
            <person name="Lefort F."/>
        </authorList>
    </citation>
    <scope>NUCLEOTIDE SEQUENCE [LARGE SCALE GENOMIC DNA]</scope>
    <source>
        <strain evidence="3 4">UASWS1574</strain>
    </source>
</reference>
<name>A0A1B7LY64_9MICC</name>
<dbReference type="InterPro" id="IPR010539">
    <property type="entry name" value="BaxI_1-like"/>
</dbReference>
<feature type="region of interest" description="Disordered" evidence="1">
    <location>
        <begin position="15"/>
        <end position="34"/>
    </location>
</feature>
<evidence type="ECO:0000256" key="2">
    <source>
        <dbReference type="SAM" id="Phobius"/>
    </source>
</evidence>
<dbReference type="Pfam" id="PF12811">
    <property type="entry name" value="BaxI_1"/>
    <property type="match status" value="1"/>
</dbReference>
<evidence type="ECO:0000313" key="3">
    <source>
        <dbReference type="EMBL" id="OAV60215.1"/>
    </source>
</evidence>
<dbReference type="OrthoDB" id="116480at2"/>
<feature type="transmembrane region" description="Helical" evidence="2">
    <location>
        <begin position="138"/>
        <end position="158"/>
    </location>
</feature>
<dbReference type="PANTHER" id="PTHR41282:SF1">
    <property type="entry name" value="CONSERVED TRANSMEMBRANE PROTEIN-RELATED"/>
    <property type="match status" value="1"/>
</dbReference>
<sequence>MGMPNPVFRSKAFQAPVQRAKQEQHAGYQQGQTQQPYGYAGQAGVGANPYAAPQANMSPDQLANMYQQPSATAADTGRMTYASVINRSSLVFGLIAIGAIVGWTVASPMQNPILYFGAVVVGLVTGLINAFKREPSPVLISVYAAAEGVFLGGLSAMFDMRWPGVAFQAVLATLSVFVVVLALYRSGKVRATPKMTRIVLIAMVGYLVFSLVNFVLMITGAVDGAFGLRSGWLGIAIGVLAVLLASYSLVMDFTSIEEGVRAGAPERYSWTAAFGLAATMIWLYVEILRILAIFNQD</sequence>
<evidence type="ECO:0000256" key="1">
    <source>
        <dbReference type="SAM" id="MobiDB-lite"/>
    </source>
</evidence>
<accession>A0A1B7LY64</accession>
<keyword evidence="2" id="KW-0472">Membrane</keyword>
<dbReference type="AlphaFoldDB" id="A0A1B7LY64"/>
<dbReference type="PIRSF" id="PIRSF009160">
    <property type="entry name" value="UCP009160"/>
    <property type="match status" value="1"/>
</dbReference>
<evidence type="ECO:0000313" key="4">
    <source>
        <dbReference type="Proteomes" id="UP000078292"/>
    </source>
</evidence>
<feature type="transmembrane region" description="Helical" evidence="2">
    <location>
        <begin position="230"/>
        <end position="250"/>
    </location>
</feature>
<feature type="transmembrane region" description="Helical" evidence="2">
    <location>
        <begin position="88"/>
        <end position="106"/>
    </location>
</feature>
<feature type="transmembrane region" description="Helical" evidence="2">
    <location>
        <begin position="270"/>
        <end position="294"/>
    </location>
</feature>
<gene>
    <name evidence="3" type="ORF">A6F49_12575</name>
</gene>
<dbReference type="EMBL" id="LXEY01000020">
    <property type="protein sequence ID" value="OAV60215.1"/>
    <property type="molecule type" value="Genomic_DNA"/>
</dbReference>
<feature type="transmembrane region" description="Helical" evidence="2">
    <location>
        <begin position="196"/>
        <end position="218"/>
    </location>
</feature>
<keyword evidence="4" id="KW-1185">Reference proteome</keyword>
<dbReference type="PANTHER" id="PTHR41282">
    <property type="entry name" value="CONSERVED TRANSMEMBRANE PROTEIN-RELATED"/>
    <property type="match status" value="1"/>
</dbReference>
<feature type="transmembrane region" description="Helical" evidence="2">
    <location>
        <begin position="112"/>
        <end position="131"/>
    </location>
</feature>
<proteinExistence type="predicted"/>
<protein>
    <recommendedName>
        <fullName evidence="5">Bax inhibitor 1 like family protein</fullName>
    </recommendedName>
</protein>
<feature type="compositionally biased region" description="Low complexity" evidence="1">
    <location>
        <begin position="25"/>
        <end position="34"/>
    </location>
</feature>
<comment type="caution">
    <text evidence="3">The sequence shown here is derived from an EMBL/GenBank/DDBJ whole genome shotgun (WGS) entry which is preliminary data.</text>
</comment>
<organism evidence="3 4">
    <name type="scientific">Enteractinococcus helveticum</name>
    <dbReference type="NCBI Taxonomy" id="1837282"/>
    <lineage>
        <taxon>Bacteria</taxon>
        <taxon>Bacillati</taxon>
        <taxon>Actinomycetota</taxon>
        <taxon>Actinomycetes</taxon>
        <taxon>Micrococcales</taxon>
        <taxon>Micrococcaceae</taxon>
    </lineage>
</organism>
<evidence type="ECO:0008006" key="5">
    <source>
        <dbReference type="Google" id="ProtNLM"/>
    </source>
</evidence>
<keyword evidence="2" id="KW-0812">Transmembrane</keyword>
<dbReference type="STRING" id="1837282.A6F49_12575"/>